<comment type="caution">
    <text evidence="1">The sequence shown here is derived from an EMBL/GenBank/DDBJ whole genome shotgun (WGS) entry which is preliminary data.</text>
</comment>
<gene>
    <name evidence="1" type="ORF">MVI01_51240</name>
</gene>
<proteinExistence type="predicted"/>
<dbReference type="EMBL" id="BJVY01000033">
    <property type="protein sequence ID" value="GEL73340.1"/>
    <property type="molecule type" value="Genomic_DNA"/>
</dbReference>
<protein>
    <submittedName>
        <fullName evidence="1">Uncharacterized protein</fullName>
    </submittedName>
</protein>
<name>A0A511HIE2_9BACT</name>
<organism evidence="1 2">
    <name type="scientific">Myxococcus virescens</name>
    <dbReference type="NCBI Taxonomy" id="83456"/>
    <lineage>
        <taxon>Bacteria</taxon>
        <taxon>Pseudomonadati</taxon>
        <taxon>Myxococcota</taxon>
        <taxon>Myxococcia</taxon>
        <taxon>Myxococcales</taxon>
        <taxon>Cystobacterineae</taxon>
        <taxon>Myxococcaceae</taxon>
        <taxon>Myxococcus</taxon>
    </lineage>
</organism>
<sequence length="62" mass="6535">MAHADRAVKASDGMTRHAQHAWLIGAVMARPTLAKAHTVKREGTVSGRVAPGTVPLKTYVSA</sequence>
<evidence type="ECO:0000313" key="2">
    <source>
        <dbReference type="Proteomes" id="UP000321224"/>
    </source>
</evidence>
<accession>A0A511HIE2</accession>
<dbReference type="AlphaFoldDB" id="A0A511HIE2"/>
<dbReference type="Proteomes" id="UP000321224">
    <property type="component" value="Unassembled WGS sequence"/>
</dbReference>
<evidence type="ECO:0000313" key="1">
    <source>
        <dbReference type="EMBL" id="GEL73340.1"/>
    </source>
</evidence>
<reference evidence="1 2" key="1">
    <citation type="submission" date="2019-07" db="EMBL/GenBank/DDBJ databases">
        <title>Whole genome shotgun sequence of Myxococcus virescens NBRC 100334.</title>
        <authorList>
            <person name="Hosoyama A."/>
            <person name="Uohara A."/>
            <person name="Ohji S."/>
            <person name="Ichikawa N."/>
        </authorList>
    </citation>
    <scope>NUCLEOTIDE SEQUENCE [LARGE SCALE GENOMIC DNA]</scope>
    <source>
        <strain evidence="1 2">NBRC 100334</strain>
    </source>
</reference>